<dbReference type="InterPro" id="IPR036390">
    <property type="entry name" value="WH_DNA-bd_sf"/>
</dbReference>
<feature type="compositionally biased region" description="Low complexity" evidence="8">
    <location>
        <begin position="426"/>
        <end position="445"/>
    </location>
</feature>
<accession>A0ABP0H274</accession>
<feature type="region of interest" description="Disordered" evidence="8">
    <location>
        <begin position="424"/>
        <end position="445"/>
    </location>
</feature>
<protein>
    <recommendedName>
        <fullName evidence="4">COP9 signalosome complex subunit 3</fullName>
    </recommendedName>
</protein>
<keyword evidence="6" id="KW-0736">Signalosome</keyword>
<dbReference type="Pfam" id="PF01399">
    <property type="entry name" value="PCI"/>
    <property type="match status" value="1"/>
</dbReference>
<comment type="similarity">
    <text evidence="3">Belongs to the CSN3 family.</text>
</comment>
<dbReference type="InterPro" id="IPR050756">
    <property type="entry name" value="CSN3"/>
</dbReference>
<dbReference type="Gene3D" id="1.25.40.570">
    <property type="match status" value="1"/>
</dbReference>
<organism evidence="10 11">
    <name type="scientific">Clavelina lepadiformis</name>
    <name type="common">Light-bulb sea squirt</name>
    <name type="synonym">Ascidia lepadiformis</name>
    <dbReference type="NCBI Taxonomy" id="159417"/>
    <lineage>
        <taxon>Eukaryota</taxon>
        <taxon>Metazoa</taxon>
        <taxon>Chordata</taxon>
        <taxon>Tunicata</taxon>
        <taxon>Ascidiacea</taxon>
        <taxon>Aplousobranchia</taxon>
        <taxon>Clavelinidae</taxon>
        <taxon>Clavelina</taxon>
    </lineage>
</organism>
<dbReference type="SUPFAM" id="SSF46785">
    <property type="entry name" value="Winged helix' DNA-binding domain"/>
    <property type="match status" value="1"/>
</dbReference>
<proteinExistence type="inferred from homology"/>
<evidence type="ECO:0000256" key="5">
    <source>
        <dbReference type="ARBA" id="ARBA00022490"/>
    </source>
</evidence>
<dbReference type="InterPro" id="IPR000717">
    <property type="entry name" value="PCI_dom"/>
</dbReference>
<evidence type="ECO:0000256" key="2">
    <source>
        <dbReference type="ARBA" id="ARBA00004496"/>
    </source>
</evidence>
<evidence type="ECO:0000313" key="10">
    <source>
        <dbReference type="EMBL" id="CAK8697982.1"/>
    </source>
</evidence>
<gene>
    <name evidence="10" type="ORF">CVLEPA_LOCUS31456</name>
</gene>
<evidence type="ECO:0000313" key="11">
    <source>
        <dbReference type="Proteomes" id="UP001642483"/>
    </source>
</evidence>
<keyword evidence="5" id="KW-0963">Cytoplasm</keyword>
<dbReference type="SMART" id="SM00088">
    <property type="entry name" value="PINT"/>
    <property type="match status" value="1"/>
</dbReference>
<evidence type="ECO:0000256" key="1">
    <source>
        <dbReference type="ARBA" id="ARBA00004123"/>
    </source>
</evidence>
<evidence type="ECO:0000256" key="3">
    <source>
        <dbReference type="ARBA" id="ARBA00007084"/>
    </source>
</evidence>
<evidence type="ECO:0000256" key="7">
    <source>
        <dbReference type="ARBA" id="ARBA00023242"/>
    </source>
</evidence>
<comment type="caution">
    <text evidence="10">The sequence shown here is derived from an EMBL/GenBank/DDBJ whole genome shotgun (WGS) entry which is preliminary data.</text>
</comment>
<dbReference type="InterPro" id="IPR055089">
    <property type="entry name" value="COP9_N"/>
</dbReference>
<reference evidence="10 11" key="1">
    <citation type="submission" date="2024-02" db="EMBL/GenBank/DDBJ databases">
        <authorList>
            <person name="Daric V."/>
            <person name="Darras S."/>
        </authorList>
    </citation>
    <scope>NUCLEOTIDE SEQUENCE [LARGE SCALE GENOMIC DNA]</scope>
</reference>
<dbReference type="PROSITE" id="PS50250">
    <property type="entry name" value="PCI"/>
    <property type="match status" value="1"/>
</dbReference>
<keyword evidence="11" id="KW-1185">Reference proteome</keyword>
<dbReference type="PANTHER" id="PTHR10758:SF1">
    <property type="entry name" value="COP9 SIGNALOSOME COMPLEX SUBUNIT 3"/>
    <property type="match status" value="1"/>
</dbReference>
<comment type="subcellular location">
    <subcellularLocation>
        <location evidence="2">Cytoplasm</location>
    </subcellularLocation>
    <subcellularLocation>
        <location evidence="1">Nucleus</location>
    </subcellularLocation>
</comment>
<feature type="domain" description="PCI" evidence="9">
    <location>
        <begin position="202"/>
        <end position="370"/>
    </location>
</feature>
<sequence>MAGNVEDFVNNVRNLTAQGHFSQLCDYMNKSWQVLFKNMCHLDTALEALDLQEHSLGMLYILYVKVSMLTSSNASAEEFEQLFFQYQLFVTQCISSQVQYSTGNFTQMCHIITQELCKRKMAIRGIRSLCIAISKVQTEPSQLTSLHSDLCQLCLDSKCFKPAFPYITVEISDIAKENGWYECKHFLSYYYYSGMIFAALKQYGRALYCFEQAVSCPATVVSHIMVEAYKKYILVRLIVEGEFLSLPKYTSQVITRFVKLFTVEYNELVQAFYTNDPSKINAVVESHTAVFASDKNLGLIKQVVASMQKRNIQRLTKTFLTLSLSDVAARTFLQGPEEAELHLRQMIEDGEIIAYIDQESHMVSFYDDSEKYNTASMFKEIDKQIQNVTELDRKIANLDQNIQVNPMYVQKVKTISTQDEDFDGGLLSTSSSSTSTSSQPLSMLSSTSSRSFNMLSKLMFK</sequence>
<dbReference type="Proteomes" id="UP001642483">
    <property type="component" value="Unassembled WGS sequence"/>
</dbReference>
<evidence type="ECO:0000256" key="4">
    <source>
        <dbReference type="ARBA" id="ARBA00014878"/>
    </source>
</evidence>
<evidence type="ECO:0000256" key="6">
    <source>
        <dbReference type="ARBA" id="ARBA00022790"/>
    </source>
</evidence>
<dbReference type="Pfam" id="PF22788">
    <property type="entry name" value="COP9_hel_rpt"/>
    <property type="match status" value="1"/>
</dbReference>
<evidence type="ECO:0000256" key="8">
    <source>
        <dbReference type="SAM" id="MobiDB-lite"/>
    </source>
</evidence>
<dbReference type="PANTHER" id="PTHR10758">
    <property type="entry name" value="26S PROTEASOME NON-ATPASE REGULATORY SUBUNIT 3/COP9 SIGNALOSOME COMPLEX SUBUNIT 3"/>
    <property type="match status" value="1"/>
</dbReference>
<dbReference type="EMBL" id="CAWYQH010000174">
    <property type="protein sequence ID" value="CAK8697982.1"/>
    <property type="molecule type" value="Genomic_DNA"/>
</dbReference>
<evidence type="ECO:0000259" key="9">
    <source>
        <dbReference type="PROSITE" id="PS50250"/>
    </source>
</evidence>
<keyword evidence="7" id="KW-0539">Nucleus</keyword>
<name>A0ABP0H274_CLALP</name>